<evidence type="ECO:0000256" key="9">
    <source>
        <dbReference type="HAMAP-Rule" id="MF_01891"/>
    </source>
</evidence>
<keyword evidence="4 9" id="KW-0862">Zinc</keyword>
<keyword evidence="11" id="KW-0969">Cilium</keyword>
<geneLocation type="plasmid" evidence="11 12">
    <name>bgla_3p</name>
</geneLocation>
<evidence type="ECO:0000256" key="1">
    <source>
        <dbReference type="ARBA" id="ARBA00022490"/>
    </source>
</evidence>
<keyword evidence="12" id="KW-1185">Reference proteome</keyword>
<dbReference type="EMBL" id="CP002603">
    <property type="protein sequence ID" value="AEA65744.1"/>
    <property type="molecule type" value="Genomic_DNA"/>
</dbReference>
<dbReference type="GO" id="GO:1902208">
    <property type="term" value="P:regulation of bacterial-type flagellum assembly"/>
    <property type="evidence" value="ECO:0007669"/>
    <property type="project" value="UniProtKB-UniRule"/>
</dbReference>
<evidence type="ECO:0000256" key="4">
    <source>
        <dbReference type="ARBA" id="ARBA00022833"/>
    </source>
</evidence>
<proteinExistence type="inferred from homology"/>
<evidence type="ECO:0000256" key="2">
    <source>
        <dbReference type="ARBA" id="ARBA00022723"/>
    </source>
</evidence>
<dbReference type="RefSeq" id="WP_013691879.1">
    <property type="nucleotide sequence ID" value="NC_015378.1"/>
</dbReference>
<dbReference type="Pfam" id="PF05280">
    <property type="entry name" value="FlhC"/>
    <property type="match status" value="1"/>
</dbReference>
<keyword evidence="2 9" id="KW-0479">Metal-binding</keyword>
<protein>
    <recommendedName>
        <fullName evidence="9">Flagellar transcriptional regulator FlhC</fullName>
    </recommendedName>
</protein>
<feature type="region of interest" description="Disordered" evidence="10">
    <location>
        <begin position="1"/>
        <end position="23"/>
    </location>
</feature>
<name>F2LSE8_BURGS</name>
<feature type="compositionally biased region" description="Low complexity" evidence="10">
    <location>
        <begin position="1"/>
        <end position="20"/>
    </location>
</feature>
<dbReference type="GO" id="GO:0044781">
    <property type="term" value="P:bacterial-type flagellum organization"/>
    <property type="evidence" value="ECO:0007669"/>
    <property type="project" value="UniProtKB-KW"/>
</dbReference>
<keyword evidence="5 9" id="KW-0805">Transcription regulation</keyword>
<evidence type="ECO:0000256" key="3">
    <source>
        <dbReference type="ARBA" id="ARBA00022795"/>
    </source>
</evidence>
<dbReference type="GO" id="GO:0008270">
    <property type="term" value="F:zinc ion binding"/>
    <property type="evidence" value="ECO:0007669"/>
    <property type="project" value="UniProtKB-UniRule"/>
</dbReference>
<evidence type="ECO:0000256" key="5">
    <source>
        <dbReference type="ARBA" id="ARBA00023015"/>
    </source>
</evidence>
<dbReference type="NCBIfam" id="NF009365">
    <property type="entry name" value="PRK12722.1"/>
    <property type="match status" value="1"/>
</dbReference>
<keyword evidence="11" id="KW-0614">Plasmid</keyword>
<keyword evidence="11" id="KW-0966">Cell projection</keyword>
<dbReference type="AlphaFoldDB" id="F2LSE8"/>
<evidence type="ECO:0000256" key="10">
    <source>
        <dbReference type="SAM" id="MobiDB-lite"/>
    </source>
</evidence>
<feature type="binding site" evidence="9">
    <location>
        <position position="158"/>
    </location>
    <ligand>
        <name>Zn(2+)</name>
        <dbReference type="ChEBI" id="CHEBI:29105"/>
    </ligand>
</feature>
<keyword evidence="3 9" id="KW-1005">Bacterial flagellum biogenesis</keyword>
<comment type="cofactor">
    <cofactor evidence="9">
        <name>Zn(2+)</name>
        <dbReference type="ChEBI" id="CHEBI:29105"/>
    </cofactor>
    <text evidence="9">Binds 1 zinc ion per subunit.</text>
</comment>
<feature type="binding site" evidence="9">
    <location>
        <position position="155"/>
    </location>
    <ligand>
        <name>Zn(2+)</name>
        <dbReference type="ChEBI" id="CHEBI:29105"/>
    </ligand>
</feature>
<comment type="subcellular location">
    <subcellularLocation>
        <location evidence="9">Cytoplasm</location>
    </subcellularLocation>
</comment>
<keyword evidence="11" id="KW-0282">Flagellum</keyword>
<feature type="binding site" evidence="9">
    <location>
        <position position="175"/>
    </location>
    <ligand>
        <name>Zn(2+)</name>
        <dbReference type="ChEBI" id="CHEBI:29105"/>
    </ligand>
</feature>
<evidence type="ECO:0000313" key="12">
    <source>
        <dbReference type="Proteomes" id="UP000008316"/>
    </source>
</evidence>
<feature type="binding site" evidence="9">
    <location>
        <position position="178"/>
    </location>
    <ligand>
        <name>Zn(2+)</name>
        <dbReference type="ChEBI" id="CHEBI:29105"/>
    </ligand>
</feature>
<keyword evidence="6 9" id="KW-0238">DNA-binding</keyword>
<comment type="subunit">
    <text evidence="9">Heterohexamer composed of two FlhC and four FlhD subunits. Each FlhC binds a FlhD dimer, forming a heterotrimer, and a hexamer assembles by dimerization of two heterotrimers.</text>
</comment>
<dbReference type="GO" id="GO:0003677">
    <property type="term" value="F:DNA binding"/>
    <property type="evidence" value="ECO:0007669"/>
    <property type="project" value="UniProtKB-UniRule"/>
</dbReference>
<dbReference type="GO" id="GO:0045893">
    <property type="term" value="P:positive regulation of DNA-templated transcription"/>
    <property type="evidence" value="ECO:0007669"/>
    <property type="project" value="InterPro"/>
</dbReference>
<keyword evidence="8 9" id="KW-0804">Transcription</keyword>
<evidence type="ECO:0000256" key="7">
    <source>
        <dbReference type="ARBA" id="ARBA00023159"/>
    </source>
</evidence>
<dbReference type="InterPro" id="IPR007944">
    <property type="entry name" value="FlhC"/>
</dbReference>
<reference evidence="11 12" key="1">
    <citation type="journal article" date="2011" name="J. Bacteriol.">
        <title>Complete genome sequence of Burkholderia gladioli BSR3.</title>
        <authorList>
            <person name="Seo Y.S."/>
            <person name="Lim J."/>
            <person name="Choi B.S."/>
            <person name="Kim H."/>
            <person name="Goo E."/>
            <person name="Lee B."/>
            <person name="Lim J.S."/>
            <person name="Choi I.Y."/>
            <person name="Moon J.S."/>
            <person name="Kim J."/>
            <person name="Hwang I."/>
        </authorList>
    </citation>
    <scope>NUCLEOTIDE SEQUENCE [LARGE SCALE GENOMIC DNA]</scope>
    <source>
        <strain evidence="11 12">BSR3</strain>
        <plasmid evidence="11">bgla_3p</plasmid>
    </source>
</reference>
<dbReference type="Proteomes" id="UP000008316">
    <property type="component" value="Plasmid bgla_3p"/>
</dbReference>
<evidence type="ECO:0000256" key="6">
    <source>
        <dbReference type="ARBA" id="ARBA00023125"/>
    </source>
</evidence>
<comment type="function">
    <text evidence="9">Functions in complex with FlhD as a master transcriptional regulator that regulates transcription of several flagellar and non-flagellar operons by binding to their promoter region. Activates expression of class 2 flagellar genes, including fliA, which is a flagellum-specific sigma factor that turns on the class 3 genes. Also regulates genes whose products function in a variety of physiological pathways.</text>
</comment>
<evidence type="ECO:0000256" key="8">
    <source>
        <dbReference type="ARBA" id="ARBA00023163"/>
    </source>
</evidence>
<comment type="similarity">
    <text evidence="9">Belongs to the FlhC family.</text>
</comment>
<keyword evidence="1 9" id="KW-0963">Cytoplasm</keyword>
<accession>F2LSE8</accession>
<gene>
    <name evidence="9" type="primary">flhC</name>
    <name evidence="11" type="ordered locus">bgla_3p0430</name>
</gene>
<dbReference type="HAMAP" id="MF_01891">
    <property type="entry name" value="FhlC"/>
    <property type="match status" value="1"/>
</dbReference>
<organism evidence="11 12">
    <name type="scientific">Burkholderia gladioli (strain BSR3)</name>
    <dbReference type="NCBI Taxonomy" id="999541"/>
    <lineage>
        <taxon>Bacteria</taxon>
        <taxon>Pseudomonadati</taxon>
        <taxon>Pseudomonadota</taxon>
        <taxon>Betaproteobacteria</taxon>
        <taxon>Burkholderiales</taxon>
        <taxon>Burkholderiaceae</taxon>
        <taxon>Burkholderia</taxon>
    </lineage>
</organism>
<sequence>MSTALPTTVTPTATPQTSASGRQPFDDAQHVLAAADLIRLGARMQLLEQEFPVSRDRLIRLYREIVGNSPPKGMLPFSVEWFMTWRPNIHGSLFYNTFLFLRGEAHCTRLNALSKAFTLYREHCILVGEPVTLDLTRAWTLVRFFEADMVRLSACTRCGARFVAFAHDPQHGYVCSLCKPPSRAGKGKKETHRSTYGLAAAAEEQITGLRANSPLQ</sequence>
<dbReference type="GO" id="GO:0005737">
    <property type="term" value="C:cytoplasm"/>
    <property type="evidence" value="ECO:0007669"/>
    <property type="project" value="UniProtKB-SubCell"/>
</dbReference>
<dbReference type="SUPFAM" id="SSF160930">
    <property type="entry name" value="FlhC-like"/>
    <property type="match status" value="1"/>
</dbReference>
<dbReference type="HOGENOM" id="CLU_122824_0_0_4"/>
<dbReference type="KEGG" id="bgd:bgla_3p0430"/>
<evidence type="ECO:0000313" key="11">
    <source>
        <dbReference type="EMBL" id="AEA65744.1"/>
    </source>
</evidence>
<keyword evidence="7 9" id="KW-0010">Activator</keyword>